<dbReference type="InterPro" id="IPR036505">
    <property type="entry name" value="Amidase/PGRP_sf"/>
</dbReference>
<feature type="signal peptide" evidence="3">
    <location>
        <begin position="1"/>
        <end position="31"/>
    </location>
</feature>
<feature type="region of interest" description="Disordered" evidence="2">
    <location>
        <begin position="131"/>
        <end position="243"/>
    </location>
</feature>
<accession>A0A9Q3Z5Y2</accession>
<dbReference type="RefSeq" id="WP_232649580.1">
    <property type="nucleotide sequence ID" value="NZ_JAJSBI010000008.1"/>
</dbReference>
<dbReference type="InterPro" id="IPR002502">
    <property type="entry name" value="Amidase_domain"/>
</dbReference>
<feature type="region of interest" description="Disordered" evidence="2">
    <location>
        <begin position="39"/>
        <end position="59"/>
    </location>
</feature>
<dbReference type="CDD" id="cd06583">
    <property type="entry name" value="PGRP"/>
    <property type="match status" value="1"/>
</dbReference>
<feature type="chain" id="PRO_5040464908" evidence="3">
    <location>
        <begin position="32"/>
        <end position="491"/>
    </location>
</feature>
<keyword evidence="3" id="KW-0732">Signal</keyword>
<dbReference type="InterPro" id="IPR015510">
    <property type="entry name" value="PGRP"/>
</dbReference>
<dbReference type="SUPFAM" id="SSF55846">
    <property type="entry name" value="N-acetylmuramoyl-L-alanine amidase-like"/>
    <property type="match status" value="1"/>
</dbReference>
<keyword evidence="7" id="KW-1185">Reference proteome</keyword>
<dbReference type="SMART" id="SM00644">
    <property type="entry name" value="Ami_2"/>
    <property type="match status" value="1"/>
</dbReference>
<feature type="domain" description="N-acetylmuramoyl-L-alanine amidase" evidence="4">
    <location>
        <begin position="309"/>
        <end position="470"/>
    </location>
</feature>
<dbReference type="Proteomes" id="UP001108029">
    <property type="component" value="Unassembled WGS sequence"/>
</dbReference>
<evidence type="ECO:0000259" key="5">
    <source>
        <dbReference type="SMART" id="SM00701"/>
    </source>
</evidence>
<feature type="compositionally biased region" description="Low complexity" evidence="2">
    <location>
        <begin position="39"/>
        <end position="49"/>
    </location>
</feature>
<feature type="domain" description="Peptidoglycan recognition protein family" evidence="5">
    <location>
        <begin position="295"/>
        <end position="443"/>
    </location>
</feature>
<name>A0A9Q3Z5Y2_9ACTN</name>
<gene>
    <name evidence="6" type="ORF">LJ657_17665</name>
</gene>
<comment type="caution">
    <text evidence="6">The sequence shown here is derived from an EMBL/GenBank/DDBJ whole genome shotgun (WGS) entry which is preliminary data.</text>
</comment>
<evidence type="ECO:0000313" key="7">
    <source>
        <dbReference type="Proteomes" id="UP001108029"/>
    </source>
</evidence>
<dbReference type="PANTHER" id="PTHR11022">
    <property type="entry name" value="PEPTIDOGLYCAN RECOGNITION PROTEIN"/>
    <property type="match status" value="1"/>
</dbReference>
<dbReference type="Gene3D" id="3.40.80.10">
    <property type="entry name" value="Peptidoglycan recognition protein-like"/>
    <property type="match status" value="1"/>
</dbReference>
<dbReference type="Pfam" id="PF01510">
    <property type="entry name" value="Amidase_2"/>
    <property type="match status" value="1"/>
</dbReference>
<evidence type="ECO:0000256" key="3">
    <source>
        <dbReference type="SAM" id="SignalP"/>
    </source>
</evidence>
<dbReference type="GO" id="GO:0008745">
    <property type="term" value="F:N-acetylmuramoyl-L-alanine amidase activity"/>
    <property type="evidence" value="ECO:0007669"/>
    <property type="project" value="InterPro"/>
</dbReference>
<evidence type="ECO:0000313" key="6">
    <source>
        <dbReference type="EMBL" id="MCD9875458.1"/>
    </source>
</evidence>
<feature type="compositionally biased region" description="Basic and acidic residues" evidence="2">
    <location>
        <begin position="131"/>
        <end position="148"/>
    </location>
</feature>
<dbReference type="PROSITE" id="PS51257">
    <property type="entry name" value="PROKAR_LIPOPROTEIN"/>
    <property type="match status" value="1"/>
</dbReference>
<reference evidence="6" key="1">
    <citation type="submission" date="2021-12" db="EMBL/GenBank/DDBJ databases">
        <authorList>
            <person name="Lee J.-H."/>
            <person name="Kim S.-B."/>
        </authorList>
    </citation>
    <scope>NUCLEOTIDE SEQUENCE</scope>
    <source>
        <strain evidence="6">NR30</strain>
    </source>
</reference>
<feature type="compositionally biased region" description="Acidic residues" evidence="2">
    <location>
        <begin position="202"/>
        <end position="211"/>
    </location>
</feature>
<evidence type="ECO:0000256" key="2">
    <source>
        <dbReference type="SAM" id="MobiDB-lite"/>
    </source>
</evidence>
<dbReference type="InterPro" id="IPR006619">
    <property type="entry name" value="PGRP_domain_met/bac"/>
</dbReference>
<dbReference type="GO" id="GO:0009253">
    <property type="term" value="P:peptidoglycan catabolic process"/>
    <property type="evidence" value="ECO:0007669"/>
    <property type="project" value="InterPro"/>
</dbReference>
<dbReference type="AlphaFoldDB" id="A0A9Q3Z5Y2"/>
<dbReference type="EMBL" id="JAJSBI010000008">
    <property type="protein sequence ID" value="MCD9875458.1"/>
    <property type="molecule type" value="Genomic_DNA"/>
</dbReference>
<evidence type="ECO:0000256" key="1">
    <source>
        <dbReference type="ARBA" id="ARBA00007553"/>
    </source>
</evidence>
<dbReference type="SMART" id="SM00701">
    <property type="entry name" value="PGRP"/>
    <property type="match status" value="1"/>
</dbReference>
<comment type="similarity">
    <text evidence="1">Belongs to the N-acetylmuramoyl-L-alanine amidase 2 family.</text>
</comment>
<proteinExistence type="inferred from homology"/>
<dbReference type="GO" id="GO:0008270">
    <property type="term" value="F:zinc ion binding"/>
    <property type="evidence" value="ECO:0007669"/>
    <property type="project" value="InterPro"/>
</dbReference>
<evidence type="ECO:0000259" key="4">
    <source>
        <dbReference type="SMART" id="SM00644"/>
    </source>
</evidence>
<organism evidence="6 7">
    <name type="scientific">Streptomyces guryensis</name>
    <dbReference type="NCBI Taxonomy" id="2886947"/>
    <lineage>
        <taxon>Bacteria</taxon>
        <taxon>Bacillati</taxon>
        <taxon>Actinomycetota</taxon>
        <taxon>Actinomycetes</taxon>
        <taxon>Kitasatosporales</taxon>
        <taxon>Streptomycetaceae</taxon>
        <taxon>Streptomyces</taxon>
    </lineage>
</organism>
<protein>
    <submittedName>
        <fullName evidence="6">Peptidoglycan recognition protein</fullName>
    </submittedName>
</protein>
<feature type="compositionally biased region" description="Basic and acidic residues" evidence="2">
    <location>
        <begin position="166"/>
        <end position="178"/>
    </location>
</feature>
<sequence length="491" mass="51411">MRGFLASSIASSIGVACAAALALPLTLPAPAATARAGLGAAGSAPAPARSDVRGSTQSLPLAPLAPLTRAIGSTASTASMALAEEGLTRRDVRRFSMVGVIWNNPDTALHGQVQVRTRAAGTGVWSGWRSLETHNDDAADPGTDERTSGRVRGSTAPLWVGDSDGVEVRVEGDRRTEGRAPSTRALPAASGLPSGLRLELVDPGDPDEAGDEVPMRGTAPGVAHGSQAGPPGAGAGNSESAEALASSTANADLVPLGATVIPALSRSATVREMRTLRGLELTAGQRKKPHIGPRPRIVTRRGWGADEDLRERGFAYTKKVKAAFVHHTSSGNTYRCSQAASVIRAIYRYHVVSMGWRDIGYNFLVDKCGTIYEGRAGGVAKAVRGAHTLGFNNNSMGIAVLGSFSKSKPPAAVLKAIARLTAWKLGLYGANPRGKTYLKSSGGNLYRKGKNVRMNVISGHRDGYPTACPGWQLYRKLGTIRSTAAHYQGRR</sequence>
<dbReference type="PANTHER" id="PTHR11022:SF41">
    <property type="entry name" value="PEPTIDOGLYCAN-RECOGNITION PROTEIN LC-RELATED"/>
    <property type="match status" value="1"/>
</dbReference>
<feature type="compositionally biased region" description="Low complexity" evidence="2">
    <location>
        <begin position="223"/>
        <end position="243"/>
    </location>
</feature>